<sequence>MADEALLAAEPAGLAELDGRGRTEIKSRVTERIAEVAATRVPGVAKQEATFGRGLPRAEARQAGERVRLQLRIAVLWGRPLAQVAADTRAAVAEQVNALTGLEVDTVDVHIDTVLPERELTTTQPRRVL</sequence>
<evidence type="ECO:0000313" key="3">
    <source>
        <dbReference type="Proteomes" id="UP001500542"/>
    </source>
</evidence>
<reference evidence="2 3" key="1">
    <citation type="journal article" date="2019" name="Int. J. Syst. Evol. Microbiol.">
        <title>The Global Catalogue of Microorganisms (GCM) 10K type strain sequencing project: providing services to taxonomists for standard genome sequencing and annotation.</title>
        <authorList>
            <consortium name="The Broad Institute Genomics Platform"/>
            <consortium name="The Broad Institute Genome Sequencing Center for Infectious Disease"/>
            <person name="Wu L."/>
            <person name="Ma J."/>
        </authorList>
    </citation>
    <scope>NUCLEOTIDE SEQUENCE [LARGE SCALE GENOMIC DNA]</scope>
    <source>
        <strain evidence="2 3">JCM 10977</strain>
    </source>
</reference>
<comment type="caution">
    <text evidence="2">The sequence shown here is derived from an EMBL/GenBank/DDBJ whole genome shotgun (WGS) entry which is preliminary data.</text>
</comment>
<comment type="similarity">
    <text evidence="1">Belongs to the asp23 family.</text>
</comment>
<organism evidence="2 3">
    <name type="scientific">Kribbella koreensis</name>
    <dbReference type="NCBI Taxonomy" id="57909"/>
    <lineage>
        <taxon>Bacteria</taxon>
        <taxon>Bacillati</taxon>
        <taxon>Actinomycetota</taxon>
        <taxon>Actinomycetes</taxon>
        <taxon>Propionibacteriales</taxon>
        <taxon>Kribbellaceae</taxon>
        <taxon>Kribbella</taxon>
    </lineage>
</organism>
<dbReference type="RefSeq" id="WP_343970137.1">
    <property type="nucleotide sequence ID" value="NZ_BAAAHK010000007.1"/>
</dbReference>
<evidence type="ECO:0000256" key="1">
    <source>
        <dbReference type="ARBA" id="ARBA00005721"/>
    </source>
</evidence>
<keyword evidence="3" id="KW-1185">Reference proteome</keyword>
<accession>A0ABN1QFF7</accession>
<name>A0ABN1QFF7_9ACTN</name>
<evidence type="ECO:0008006" key="4">
    <source>
        <dbReference type="Google" id="ProtNLM"/>
    </source>
</evidence>
<proteinExistence type="inferred from homology"/>
<gene>
    <name evidence="2" type="ORF">GCM10009554_33520</name>
</gene>
<dbReference type="Pfam" id="PF03780">
    <property type="entry name" value="Asp23"/>
    <property type="match status" value="1"/>
</dbReference>
<protein>
    <recommendedName>
        <fullName evidence="4">Asp23/Gls24 family envelope stress response protein</fullName>
    </recommendedName>
</protein>
<evidence type="ECO:0000313" key="2">
    <source>
        <dbReference type="EMBL" id="GAA0941686.1"/>
    </source>
</evidence>
<dbReference type="Proteomes" id="UP001500542">
    <property type="component" value="Unassembled WGS sequence"/>
</dbReference>
<dbReference type="InterPro" id="IPR005531">
    <property type="entry name" value="Asp23"/>
</dbReference>
<dbReference type="EMBL" id="BAAAHK010000007">
    <property type="protein sequence ID" value="GAA0941686.1"/>
    <property type="molecule type" value="Genomic_DNA"/>
</dbReference>